<keyword evidence="9" id="KW-0067">ATP-binding</keyword>
<sequence>ELSWGHGSQVFLSWAPVRASSSWENYKVELSRQLGEKLGLKDGEQVQGFLRTCHQVSSLHQVFVEPLSSDDWEILELHSAALEEQLLNQIRVVFQGAVFPLWVDNHTAIYIQIASLVPGGAFGRLEQFTELVVSPKIRAGARPPRASSAASSPAHHVQRRENISSTSSSGSSYSSSTSAPLSHSSGGIPSLRSLLRYVMKGTYDTVKEQPPVPDIPAILTDLVYRVCGAPPQSLSGMSSISSGVVHLFPLRHSLKDQLTGGKALVTYGLMSKVLSPKESKEKMKKAAETQRKAGSSKEDVPTEGGKEDEKKTSVVRVVCHNMEKMVNKKRSRGEIHSANVWIPQPLAGRLNIEAHSLVRIKPVKSSLKTATSIHLQPLKPLVRICSYGFDELANTGFKFISHSLLGSPLSRELGTLGQGLGGGALLITGAQGCGKSTLSRALCRKAREDLDAHVVLVDCKKLQGKRAETVRQILQDTFEQAEWSQPSVVLLDDLDHLAKALTSPEHEHSPDALLHLHDVVDELVLQGSLVSLIITSHSDHSLHPSLVEVQGSHFIQGFVNIQLPNQTQRADILHHLILRKPHFSEETLQTLDLGAVAKETEGYTPQDLTLLLERATHANTVKIGKSGQCINTRLLNQPVCLTSDDFAQALKGFTPPSLWGVDLHTPSGVGLEGVGGLKEVRQQLMDTILLPAKYPILFSKLPIRHRSGILLYGAPGTGKSMLARAVSKDSGMNFICIKGPELLSKYIGASEQKVREVFQRAQAAKPCILFFDEFDALAPRRGHDNTGVTDRVVNQLLTQLDGVEGLQGVYMLAATSRPDLIDPALLRPGRLDKCLYCPPPDQEARVEILRALSVNVCLAPDVDLEQLAAATERFTGADLKALLYNAQLEAIHILLGSSAQELTSGSDSDMSLSSMTFPNNCSGSEDSVGDGELSVGLEQSMVLLEHNEPQAQDEHLHSNVWRLYFGSSYESDSRNSPISGGVCCAHL</sequence>
<dbReference type="InterPro" id="IPR041569">
    <property type="entry name" value="AAA_lid_3"/>
</dbReference>
<evidence type="ECO:0000256" key="1">
    <source>
        <dbReference type="ARBA" id="ARBA00004514"/>
    </source>
</evidence>
<dbReference type="Gene3D" id="2.40.40.20">
    <property type="match status" value="1"/>
</dbReference>
<evidence type="ECO:0000256" key="4">
    <source>
        <dbReference type="ARBA" id="ARBA00022490"/>
    </source>
</evidence>
<dbReference type="InterPro" id="IPR029067">
    <property type="entry name" value="CDC48_domain_2-like_sf"/>
</dbReference>
<evidence type="ECO:0000256" key="15">
    <source>
        <dbReference type="ARBA" id="ARBA00046271"/>
    </source>
</evidence>
<comment type="subcellular location">
    <subcellularLocation>
        <location evidence="1">Cytoplasm</location>
        <location evidence="1">Cytosol</location>
    </subcellularLocation>
    <subcellularLocation>
        <location evidence="15">Peroxisome membrane</location>
    </subcellularLocation>
</comment>
<feature type="compositionally biased region" description="Low complexity" evidence="18">
    <location>
        <begin position="164"/>
        <end position="185"/>
    </location>
</feature>
<dbReference type="SUPFAM" id="SSF50692">
    <property type="entry name" value="ADC-like"/>
    <property type="match status" value="1"/>
</dbReference>
<keyword evidence="21" id="KW-1185">Reference proteome</keyword>
<dbReference type="AlphaFoldDB" id="A0A8C5H572"/>
<evidence type="ECO:0000256" key="3">
    <source>
        <dbReference type="ARBA" id="ARBA00022448"/>
    </source>
</evidence>
<dbReference type="PROSITE" id="PS00674">
    <property type="entry name" value="AAA"/>
    <property type="match status" value="1"/>
</dbReference>
<name>A0A8C5H572_GOUWI</name>
<comment type="catalytic activity">
    <reaction evidence="16">
        <text>ATP + H2O = ADP + phosphate + H(+)</text>
        <dbReference type="Rhea" id="RHEA:13065"/>
        <dbReference type="ChEBI" id="CHEBI:15377"/>
        <dbReference type="ChEBI" id="CHEBI:15378"/>
        <dbReference type="ChEBI" id="CHEBI:30616"/>
        <dbReference type="ChEBI" id="CHEBI:43474"/>
        <dbReference type="ChEBI" id="CHEBI:456216"/>
    </reaction>
    <physiologicalReaction direction="left-to-right" evidence="16">
        <dbReference type="Rhea" id="RHEA:13066"/>
    </physiologicalReaction>
</comment>
<keyword evidence="6" id="KW-0677">Repeat</keyword>
<evidence type="ECO:0000313" key="21">
    <source>
        <dbReference type="Proteomes" id="UP000694680"/>
    </source>
</evidence>
<comment type="subunit">
    <text evidence="17">Interacts with PEX6; forming the PEX1-PEX6 AAA ATPase complex, which is composed of a heterohexamer formed by a trimer of PEX1-PEX6 dimers.</text>
</comment>
<evidence type="ECO:0000256" key="2">
    <source>
        <dbReference type="ARBA" id="ARBA00006914"/>
    </source>
</evidence>
<feature type="domain" description="AAA+ ATPase" evidence="19">
    <location>
        <begin position="705"/>
        <end position="841"/>
    </location>
</feature>
<gene>
    <name evidence="20" type="primary">pex1</name>
</gene>
<dbReference type="InterPro" id="IPR015342">
    <property type="entry name" value="PEX1-N_C-lobe"/>
</dbReference>
<dbReference type="Pfam" id="PF09262">
    <property type="entry name" value="PEX-1N"/>
    <property type="match status" value="1"/>
</dbReference>
<reference evidence="20" key="2">
    <citation type="submission" date="2025-08" db="UniProtKB">
        <authorList>
            <consortium name="Ensembl"/>
        </authorList>
    </citation>
    <scope>IDENTIFICATION</scope>
</reference>
<keyword evidence="7" id="KW-0547">Nucleotide-binding</keyword>
<feature type="domain" description="AAA+ ATPase" evidence="19">
    <location>
        <begin position="421"/>
        <end position="569"/>
    </location>
</feature>
<evidence type="ECO:0000313" key="20">
    <source>
        <dbReference type="Ensembl" id="ENSGWIP00000039404.1"/>
    </source>
</evidence>
<evidence type="ECO:0000256" key="13">
    <source>
        <dbReference type="ARBA" id="ARBA00032509"/>
    </source>
</evidence>
<dbReference type="FunFam" id="3.40.50.300:FF:000149">
    <property type="entry name" value="Nuclear valosin-containing protein-like"/>
    <property type="match status" value="1"/>
</dbReference>
<evidence type="ECO:0000256" key="11">
    <source>
        <dbReference type="ARBA" id="ARBA00023136"/>
    </source>
</evidence>
<feature type="region of interest" description="Disordered" evidence="18">
    <location>
        <begin position="276"/>
        <end position="311"/>
    </location>
</feature>
<dbReference type="PANTHER" id="PTHR23077:SF12">
    <property type="entry name" value="PEROXISOMAL ATPASE PEX1"/>
    <property type="match status" value="1"/>
</dbReference>
<organism evidence="20 21">
    <name type="scientific">Gouania willdenowi</name>
    <name type="common">Blunt-snouted clingfish</name>
    <name type="synonym">Lepadogaster willdenowi</name>
    <dbReference type="NCBI Taxonomy" id="441366"/>
    <lineage>
        <taxon>Eukaryota</taxon>
        <taxon>Metazoa</taxon>
        <taxon>Chordata</taxon>
        <taxon>Craniata</taxon>
        <taxon>Vertebrata</taxon>
        <taxon>Euteleostomi</taxon>
        <taxon>Actinopterygii</taxon>
        <taxon>Neopterygii</taxon>
        <taxon>Teleostei</taxon>
        <taxon>Neoteleostei</taxon>
        <taxon>Acanthomorphata</taxon>
        <taxon>Ovalentaria</taxon>
        <taxon>Blenniimorphae</taxon>
        <taxon>Blenniiformes</taxon>
        <taxon>Gobiesocoidei</taxon>
        <taxon>Gobiesocidae</taxon>
        <taxon>Gobiesocinae</taxon>
        <taxon>Gouania</taxon>
    </lineage>
</organism>
<dbReference type="Gene3D" id="3.40.50.300">
    <property type="entry name" value="P-loop containing nucleotide triphosphate hydrolases"/>
    <property type="match status" value="2"/>
</dbReference>
<keyword evidence="10" id="KW-0653">Protein transport</keyword>
<dbReference type="InterPro" id="IPR009010">
    <property type="entry name" value="Asp_de-COase-like_dom_sf"/>
</dbReference>
<dbReference type="SMART" id="SM00382">
    <property type="entry name" value="AAA"/>
    <property type="match status" value="2"/>
</dbReference>
<dbReference type="Pfam" id="PF17862">
    <property type="entry name" value="AAA_lid_3"/>
    <property type="match status" value="1"/>
</dbReference>
<reference evidence="20" key="1">
    <citation type="submission" date="2020-06" db="EMBL/GenBank/DDBJ databases">
        <authorList>
            <consortium name="Wellcome Sanger Institute Data Sharing"/>
        </authorList>
    </citation>
    <scope>NUCLEOTIDE SEQUENCE [LARGE SCALE GENOMIC DNA]</scope>
</reference>
<dbReference type="InterPro" id="IPR050168">
    <property type="entry name" value="AAA_ATPase_domain"/>
</dbReference>
<reference evidence="20" key="3">
    <citation type="submission" date="2025-09" db="UniProtKB">
        <authorList>
            <consortium name="Ensembl"/>
        </authorList>
    </citation>
    <scope>IDENTIFICATION</scope>
</reference>
<dbReference type="InterPro" id="IPR003959">
    <property type="entry name" value="ATPase_AAA_core"/>
</dbReference>
<comment type="similarity">
    <text evidence="2">Belongs to the AAA ATPase family.</text>
</comment>
<keyword evidence="4" id="KW-0963">Cytoplasm</keyword>
<keyword evidence="8" id="KW-0378">Hydrolase</keyword>
<protein>
    <recommendedName>
        <fullName evidence="14">Peroxisomal ATPase PEX1</fullName>
    </recommendedName>
    <alternativeName>
        <fullName evidence="13">Peroxin-1</fullName>
    </alternativeName>
</protein>
<dbReference type="GO" id="GO:0005524">
    <property type="term" value="F:ATP binding"/>
    <property type="evidence" value="ECO:0007669"/>
    <property type="project" value="UniProtKB-KW"/>
</dbReference>
<dbReference type="GO" id="GO:0005829">
    <property type="term" value="C:cytosol"/>
    <property type="evidence" value="ECO:0007669"/>
    <property type="project" value="UniProtKB-SubCell"/>
</dbReference>
<dbReference type="FunFam" id="1.10.8.60:FF:000105">
    <property type="entry name" value="PeRoXisome assembly factor"/>
    <property type="match status" value="1"/>
</dbReference>
<evidence type="ECO:0000256" key="7">
    <source>
        <dbReference type="ARBA" id="ARBA00022741"/>
    </source>
</evidence>
<keyword evidence="5" id="KW-0962">Peroxisome biogenesis</keyword>
<dbReference type="InterPro" id="IPR015343">
    <property type="entry name" value="PEX1-N-lobe"/>
</dbReference>
<dbReference type="Gene3D" id="1.10.8.60">
    <property type="match status" value="2"/>
</dbReference>
<dbReference type="Ensembl" id="ENSGWIT00000042845.1">
    <property type="protein sequence ID" value="ENSGWIP00000039404.1"/>
    <property type="gene ID" value="ENSGWIG00000019908.1"/>
</dbReference>
<evidence type="ECO:0000256" key="16">
    <source>
        <dbReference type="ARBA" id="ARBA00048778"/>
    </source>
</evidence>
<dbReference type="Gene3D" id="3.10.330.10">
    <property type="match status" value="1"/>
</dbReference>
<evidence type="ECO:0000256" key="18">
    <source>
        <dbReference type="SAM" id="MobiDB-lite"/>
    </source>
</evidence>
<evidence type="ECO:0000256" key="14">
    <source>
        <dbReference type="ARBA" id="ARBA00034532"/>
    </source>
</evidence>
<evidence type="ECO:0000256" key="17">
    <source>
        <dbReference type="ARBA" id="ARBA00064205"/>
    </source>
</evidence>
<dbReference type="SUPFAM" id="SSF52540">
    <property type="entry name" value="P-loop containing nucleoside triphosphate hydrolases"/>
    <property type="match status" value="2"/>
</dbReference>
<evidence type="ECO:0000256" key="10">
    <source>
        <dbReference type="ARBA" id="ARBA00022927"/>
    </source>
</evidence>
<dbReference type="InterPro" id="IPR003593">
    <property type="entry name" value="AAA+_ATPase"/>
</dbReference>
<feature type="region of interest" description="Disordered" evidence="18">
    <location>
        <begin position="142"/>
        <end position="186"/>
    </location>
</feature>
<dbReference type="Proteomes" id="UP000694680">
    <property type="component" value="Chromosome 11"/>
</dbReference>
<evidence type="ECO:0000256" key="9">
    <source>
        <dbReference type="ARBA" id="ARBA00022840"/>
    </source>
</evidence>
<dbReference type="Pfam" id="PF09263">
    <property type="entry name" value="PEX-2N"/>
    <property type="match status" value="1"/>
</dbReference>
<accession>A0A8C5H572</accession>
<dbReference type="PANTHER" id="PTHR23077">
    <property type="entry name" value="AAA-FAMILY ATPASE"/>
    <property type="match status" value="1"/>
</dbReference>
<keyword evidence="11" id="KW-0472">Membrane</keyword>
<keyword evidence="3" id="KW-0813">Transport</keyword>
<dbReference type="Pfam" id="PF00004">
    <property type="entry name" value="AAA"/>
    <property type="match status" value="2"/>
</dbReference>
<dbReference type="GO" id="GO:0016558">
    <property type="term" value="P:protein import into peroxisome matrix"/>
    <property type="evidence" value="ECO:0007669"/>
    <property type="project" value="TreeGrafter"/>
</dbReference>
<keyword evidence="12" id="KW-0576">Peroxisome</keyword>
<feature type="compositionally biased region" description="Low complexity" evidence="18">
    <location>
        <begin position="142"/>
        <end position="154"/>
    </location>
</feature>
<evidence type="ECO:0000256" key="8">
    <source>
        <dbReference type="ARBA" id="ARBA00022801"/>
    </source>
</evidence>
<dbReference type="SUPFAM" id="SSF54585">
    <property type="entry name" value="Cdc48 domain 2-like"/>
    <property type="match status" value="1"/>
</dbReference>
<evidence type="ECO:0000259" key="19">
    <source>
        <dbReference type="SMART" id="SM00382"/>
    </source>
</evidence>
<evidence type="ECO:0000256" key="6">
    <source>
        <dbReference type="ARBA" id="ARBA00022737"/>
    </source>
</evidence>
<dbReference type="InterPro" id="IPR027417">
    <property type="entry name" value="P-loop_NTPase"/>
</dbReference>
<evidence type="ECO:0000256" key="12">
    <source>
        <dbReference type="ARBA" id="ARBA00023140"/>
    </source>
</evidence>
<dbReference type="FunFam" id="3.10.330.10:FF:000004">
    <property type="entry name" value="Peroxisome biogenesis factor 1"/>
    <property type="match status" value="1"/>
</dbReference>
<evidence type="ECO:0000256" key="5">
    <source>
        <dbReference type="ARBA" id="ARBA00022593"/>
    </source>
</evidence>
<dbReference type="InterPro" id="IPR003960">
    <property type="entry name" value="ATPase_AAA_CS"/>
</dbReference>
<dbReference type="GO" id="GO:0005778">
    <property type="term" value="C:peroxisomal membrane"/>
    <property type="evidence" value="ECO:0007669"/>
    <property type="project" value="UniProtKB-SubCell"/>
</dbReference>
<dbReference type="GO" id="GO:0016887">
    <property type="term" value="F:ATP hydrolysis activity"/>
    <property type="evidence" value="ECO:0007669"/>
    <property type="project" value="InterPro"/>
</dbReference>
<proteinExistence type="inferred from homology"/>